<feature type="region of interest" description="Disordered" evidence="2">
    <location>
        <begin position="38"/>
        <end position="110"/>
    </location>
</feature>
<feature type="compositionally biased region" description="Basic and acidic residues" evidence="2">
    <location>
        <begin position="42"/>
        <end position="62"/>
    </location>
</feature>
<comment type="caution">
    <text evidence="4">The sequence shown here is derived from an EMBL/GenBank/DDBJ whole genome shotgun (WGS) entry which is preliminary data.</text>
</comment>
<feature type="compositionally biased region" description="Low complexity" evidence="2">
    <location>
        <begin position="87"/>
        <end position="103"/>
    </location>
</feature>
<feature type="coiled-coil region" evidence="1">
    <location>
        <begin position="348"/>
        <end position="382"/>
    </location>
</feature>
<sequence length="492" mass="53714">MKLSRALCAFALCAVQFAASRPTSADLQAVQNEQDIALPLFKRADEPEAAKDEAPAAEAKDEAEGDDDDDDDADAGEAEPAAEAEEAVPATEEAPADDLPAADKTFNDEDNGKFVASTTLVVQVTDVITVKEEPATVTHLVTQVIGLPPTAKLSTPCAVTFTRTGPVVKGDVTVVVTQVETTTITLAAKPTVFIPVLGVKPTPAPAPREEGGTIFVTRYTQIPEIKTIEKVIETTTVITETVTQTAAPTGPSDKPEPVIVTVTQTINAAAQPTGLTIILPTWFVHRHEELYVVRWRNWQLRVRNWQLACQRNILLRRITLARLRARARALRIAKVRIAKRLRAIRKNAHKAHRRVRKVSAEVAALRKQVKHLRNVVNAARRRVHALAIASKKTQADPNYVYSGISPYRVIGHARTDLKTKTTAYNHALAKLKAAVARSKTIKVTAKKIANNLEKAKDRNAAVTKNLREANLELQKELNKPIVHGPRPQLGGN</sequence>
<gene>
    <name evidence="4" type="ORF">HGRIS_001739</name>
</gene>
<keyword evidence="5" id="KW-1185">Reference proteome</keyword>
<evidence type="ECO:0000256" key="2">
    <source>
        <dbReference type="SAM" id="MobiDB-lite"/>
    </source>
</evidence>
<evidence type="ECO:0000313" key="5">
    <source>
        <dbReference type="Proteomes" id="UP001556367"/>
    </source>
</evidence>
<proteinExistence type="predicted"/>
<name>A0ABR3JJ58_9AGAR</name>
<organism evidence="4 5">
    <name type="scientific">Hohenbuehelia grisea</name>
    <dbReference type="NCBI Taxonomy" id="104357"/>
    <lineage>
        <taxon>Eukaryota</taxon>
        <taxon>Fungi</taxon>
        <taxon>Dikarya</taxon>
        <taxon>Basidiomycota</taxon>
        <taxon>Agaricomycotina</taxon>
        <taxon>Agaricomycetes</taxon>
        <taxon>Agaricomycetidae</taxon>
        <taxon>Agaricales</taxon>
        <taxon>Pleurotineae</taxon>
        <taxon>Pleurotaceae</taxon>
        <taxon>Hohenbuehelia</taxon>
    </lineage>
</organism>
<reference evidence="5" key="1">
    <citation type="submission" date="2024-06" db="EMBL/GenBank/DDBJ databases">
        <title>Multi-omics analyses provide insights into the biosynthesis of the anticancer antibiotic pleurotin in Hohenbuehelia grisea.</title>
        <authorList>
            <person name="Weaver J.A."/>
            <person name="Alberti F."/>
        </authorList>
    </citation>
    <scope>NUCLEOTIDE SEQUENCE [LARGE SCALE GENOMIC DNA]</scope>
    <source>
        <strain evidence="5">T-177</strain>
    </source>
</reference>
<feature type="coiled-coil region" evidence="1">
    <location>
        <begin position="445"/>
        <end position="479"/>
    </location>
</feature>
<evidence type="ECO:0000256" key="1">
    <source>
        <dbReference type="SAM" id="Coils"/>
    </source>
</evidence>
<accession>A0ABR3JJ58</accession>
<dbReference type="Proteomes" id="UP001556367">
    <property type="component" value="Unassembled WGS sequence"/>
</dbReference>
<feature type="signal peptide" evidence="3">
    <location>
        <begin position="1"/>
        <end position="20"/>
    </location>
</feature>
<evidence type="ECO:0000256" key="3">
    <source>
        <dbReference type="SAM" id="SignalP"/>
    </source>
</evidence>
<feature type="compositionally biased region" description="Acidic residues" evidence="2">
    <location>
        <begin position="63"/>
        <end position="86"/>
    </location>
</feature>
<protein>
    <submittedName>
        <fullName evidence="4">Uncharacterized protein</fullName>
    </submittedName>
</protein>
<keyword evidence="3" id="KW-0732">Signal</keyword>
<keyword evidence="1" id="KW-0175">Coiled coil</keyword>
<feature type="chain" id="PRO_5045477475" evidence="3">
    <location>
        <begin position="21"/>
        <end position="492"/>
    </location>
</feature>
<evidence type="ECO:0000313" key="4">
    <source>
        <dbReference type="EMBL" id="KAL0955500.1"/>
    </source>
</evidence>
<dbReference type="EMBL" id="JASNQZ010000006">
    <property type="protein sequence ID" value="KAL0955500.1"/>
    <property type="molecule type" value="Genomic_DNA"/>
</dbReference>